<dbReference type="STRING" id="42249.A0A317SQW8"/>
<evidence type="ECO:0000313" key="2">
    <source>
        <dbReference type="EMBL" id="PWW75481.1"/>
    </source>
</evidence>
<dbReference type="GO" id="GO:0043111">
    <property type="term" value="P:replication fork arrest"/>
    <property type="evidence" value="ECO:0007669"/>
    <property type="project" value="TreeGrafter"/>
</dbReference>
<organism evidence="2 3">
    <name type="scientific">Tuber magnatum</name>
    <name type="common">white Piedmont truffle</name>
    <dbReference type="NCBI Taxonomy" id="42249"/>
    <lineage>
        <taxon>Eukaryota</taxon>
        <taxon>Fungi</taxon>
        <taxon>Dikarya</taxon>
        <taxon>Ascomycota</taxon>
        <taxon>Pezizomycotina</taxon>
        <taxon>Pezizomycetes</taxon>
        <taxon>Pezizales</taxon>
        <taxon>Tuberaceae</taxon>
        <taxon>Tuber</taxon>
    </lineage>
</organism>
<keyword evidence="3" id="KW-1185">Reference proteome</keyword>
<feature type="compositionally biased region" description="Acidic residues" evidence="1">
    <location>
        <begin position="170"/>
        <end position="182"/>
    </location>
</feature>
<dbReference type="GO" id="GO:0003677">
    <property type="term" value="F:DNA binding"/>
    <property type="evidence" value="ECO:0007669"/>
    <property type="project" value="TreeGrafter"/>
</dbReference>
<comment type="caution">
    <text evidence="2">The sequence shown here is derived from an EMBL/GenBank/DDBJ whole genome shotgun (WGS) entry which is preliminary data.</text>
</comment>
<sequence>MNYHSTGDPVPEMARAGSSYDTVAYPPDVIRVIILLPTPFHTANPIANGRSPLFERSPYRRHDGRFLRGYVNHRWMGLPIVRLGYREIAENIQNRLFYEEVTLDLVVMILRAYTRQPFGWLDDCTEMVHVHLKMLERFSKQHEHLFIRSRKRARAQRRKSTAGGDGAEGVPEEEDEEDEDEEIAKLSKVTMKERAFDYSRFERKFLTQGCVNTFLAFIGNYKELNYGQMKRAIIFFHRVFVKREQEVLLFRIDVIELFNRILQGPDGLPNSHPARKEMDRFFKHYMRKLVKMLEKRPEFLAMTSRLRFPNQGKQRNYASSRG</sequence>
<dbReference type="OrthoDB" id="310853at2759"/>
<dbReference type="PANTHER" id="PTHR22940:SF4">
    <property type="entry name" value="PROTEIN TIMELESS HOMOLOG"/>
    <property type="match status" value="1"/>
</dbReference>
<dbReference type="Proteomes" id="UP000246991">
    <property type="component" value="Unassembled WGS sequence"/>
</dbReference>
<dbReference type="GO" id="GO:0006281">
    <property type="term" value="P:DNA repair"/>
    <property type="evidence" value="ECO:0007669"/>
    <property type="project" value="TreeGrafter"/>
</dbReference>
<evidence type="ECO:0000313" key="3">
    <source>
        <dbReference type="Proteomes" id="UP000246991"/>
    </source>
</evidence>
<feature type="region of interest" description="Disordered" evidence="1">
    <location>
        <begin position="156"/>
        <end position="182"/>
    </location>
</feature>
<dbReference type="GO" id="GO:0031298">
    <property type="term" value="C:replication fork protection complex"/>
    <property type="evidence" value="ECO:0007669"/>
    <property type="project" value="TreeGrafter"/>
</dbReference>
<evidence type="ECO:0000256" key="1">
    <source>
        <dbReference type="SAM" id="MobiDB-lite"/>
    </source>
</evidence>
<gene>
    <name evidence="2" type="ORF">C7212DRAFT_344845</name>
</gene>
<dbReference type="AlphaFoldDB" id="A0A317SQW8"/>
<protein>
    <submittedName>
        <fullName evidence="2">Uncharacterized protein</fullName>
    </submittedName>
</protein>
<dbReference type="InterPro" id="IPR044998">
    <property type="entry name" value="Timeless"/>
</dbReference>
<dbReference type="EMBL" id="PYWC01000045">
    <property type="protein sequence ID" value="PWW75481.1"/>
    <property type="molecule type" value="Genomic_DNA"/>
</dbReference>
<dbReference type="PANTHER" id="PTHR22940">
    <property type="entry name" value="TIMEOUT/TIMELESS-2"/>
    <property type="match status" value="1"/>
</dbReference>
<dbReference type="GO" id="GO:0000076">
    <property type="term" value="P:DNA replication checkpoint signaling"/>
    <property type="evidence" value="ECO:0007669"/>
    <property type="project" value="TreeGrafter"/>
</dbReference>
<name>A0A317SQW8_9PEZI</name>
<accession>A0A317SQW8</accession>
<proteinExistence type="predicted"/>
<reference evidence="2 3" key="1">
    <citation type="submission" date="2018-03" db="EMBL/GenBank/DDBJ databases">
        <title>Genomes of Pezizomycetes fungi and the evolution of truffles.</title>
        <authorList>
            <person name="Murat C."/>
            <person name="Payen T."/>
            <person name="Noel B."/>
            <person name="Kuo A."/>
            <person name="Martin F.M."/>
        </authorList>
    </citation>
    <scope>NUCLEOTIDE SEQUENCE [LARGE SCALE GENOMIC DNA]</scope>
    <source>
        <strain evidence="2">091103-1</strain>
    </source>
</reference>